<dbReference type="InterPro" id="IPR046358">
    <property type="entry name" value="Flagellin_C"/>
</dbReference>
<evidence type="ECO:0000313" key="6">
    <source>
        <dbReference type="EMBL" id="QOY85523.1"/>
    </source>
</evidence>
<feature type="domain" description="Flagellin N-terminal" evidence="4">
    <location>
        <begin position="4"/>
        <end position="128"/>
    </location>
</feature>
<proteinExistence type="inferred from homology"/>
<dbReference type="KEGG" id="pfer:IRI77_22145"/>
<dbReference type="PANTHER" id="PTHR42792">
    <property type="entry name" value="FLAGELLIN"/>
    <property type="match status" value="1"/>
</dbReference>
<dbReference type="Proteomes" id="UP000593892">
    <property type="component" value="Chromosome"/>
</dbReference>
<evidence type="ECO:0000256" key="1">
    <source>
        <dbReference type="ARBA" id="ARBA00005709"/>
    </source>
</evidence>
<dbReference type="InterPro" id="IPR001492">
    <property type="entry name" value="Flagellin"/>
</dbReference>
<dbReference type="SUPFAM" id="SSF64518">
    <property type="entry name" value="Phase 1 flagellin"/>
    <property type="match status" value="2"/>
</dbReference>
<evidence type="ECO:0000259" key="5">
    <source>
        <dbReference type="Pfam" id="PF00700"/>
    </source>
</evidence>
<dbReference type="AlphaFoldDB" id="A0A7S7SIB5"/>
<accession>A0A7S7SIB5</accession>
<dbReference type="PANTHER" id="PTHR42792:SF2">
    <property type="entry name" value="FLAGELLIN"/>
    <property type="match status" value="1"/>
</dbReference>
<evidence type="ECO:0000313" key="7">
    <source>
        <dbReference type="Proteomes" id="UP000593892"/>
    </source>
</evidence>
<keyword evidence="7" id="KW-1185">Reference proteome</keyword>
<evidence type="ECO:0000256" key="2">
    <source>
        <dbReference type="ARBA" id="ARBA00023143"/>
    </source>
</evidence>
<protein>
    <recommendedName>
        <fullName evidence="3">Flagellin</fullName>
    </recommendedName>
</protein>
<comment type="similarity">
    <text evidence="1 3">Belongs to the bacterial flagellin family.</text>
</comment>
<dbReference type="Pfam" id="PF00669">
    <property type="entry name" value="Flagellin_N"/>
    <property type="match status" value="1"/>
</dbReference>
<sequence length="1265" mass="125528">MFSIQTNVNSLIAQENMRVNGDFQSKTIQRLTSGYRINQSGDDAAGLAVANKFRSDVAELSQGVRNANDGISTLQIIDGGMNNISKMIDRLKTLASQSASQTFSGDRKVLNDEFQTLLKEIDRQAQAVGLDKDGLYAKTLSVFVGGGRTSGLGAVDTTNGTVKLDLGGAAVDTKSLNLKGMQVLAGSNTTDIGTTSATHTVADILNDTGNTSAAGYTDFLISGSGFSDGNKIKVSVNTTGVSDIDTLVSAINDAIGQAGAGVSAAANAFKQAGISATAYTNVNGGKQLAFNSSYAPIQVQAGDVKANALMGNFSVQGGDPATRGAALATSVHGANTTAGTLGAGNVTVRIVGGGMASPVDITLAGGQTMAAAVTSLTTQISAKQALVDAGISVSGGSVGTPLTFTSSHGDKFTVEATGDSANLLGLGAFQSGTAGAVDYSTLTGANYVASTTSDTSTLEISLNGAAARQITVDLTGGNATAAKSQTTVLAASNTITASNDALGVTIDGHLVNVTLAHSAPAGGNVAAGGAKFAAAGSVTVTGGNISSDSSKTGVLAASNTITSSNDTLNLTIDGHTVNVGLTHTAPTGGAITASGDTFDGTGSITVDASTDNESFDVTVDGVTHKLTLADDTYDSSNIVNAVQSELDSKFGANIATAALDATGNLSITGVATGAGHSVAINSTTGKTGAALLGFTPGSIGYGAAAAAGSAVDIANDIQTQIDAASAALNGAHATVAVTQDGRISITNDNKGTGHTLTFAGDAVTSNLLAFPAITASADNESFDLSVDGVSHTLTLADDTYDSSTIVDAVQAEIDDKFGANKATASLDGSGNLVITGYATGTGHSVAVTSTLGNAGATLLGFTSGTIGYGTAASGGSPLSLASSIQSQIDGASATLNGAHATVAVTQDGRISIENDNKGAAHTLTFNGTAVSTNLLTFSTVTAAASRSLDSIAADINQQISEDATLQKAGMKADGSGTALKLDSDGTFFRVNGGAVALDADLGFGVSGSTFNASAASNLTVATSKRTAVDSNGAQQSAAMAFTASNYASDDQTLTVSVTDGDGKIQSQVVSLRNDATARSSRSIDEAVASINKQLQQSNIAALQGIVAVKETVSGAEKINFLSSGDSFRVSVSSTANNTGLDGSASDATTTAGSVTSATLGDVTSTISIDTMSNALKAVTSISAAISKLGSAQAAVGRGQNQLSYALSLAQSQISSFSAAESRIRDADVAAEAANLTKAQVLQQAAVAAMAQANSAPQLILSLLRG</sequence>
<dbReference type="RefSeq" id="WP_194447193.1">
    <property type="nucleotide sequence ID" value="NZ_CP063849.1"/>
</dbReference>
<gene>
    <name evidence="6" type="ORF">IRI77_22145</name>
</gene>
<organism evidence="6 7">
    <name type="scientific">Paludibaculum fermentans</name>
    <dbReference type="NCBI Taxonomy" id="1473598"/>
    <lineage>
        <taxon>Bacteria</taxon>
        <taxon>Pseudomonadati</taxon>
        <taxon>Acidobacteriota</taxon>
        <taxon>Terriglobia</taxon>
        <taxon>Bryobacterales</taxon>
        <taxon>Bryobacteraceae</taxon>
        <taxon>Paludibaculum</taxon>
    </lineage>
</organism>
<feature type="domain" description="Flagellin C-terminal" evidence="5">
    <location>
        <begin position="1180"/>
        <end position="1263"/>
    </location>
</feature>
<name>A0A7S7SIB5_PALFE</name>
<evidence type="ECO:0000259" key="4">
    <source>
        <dbReference type="Pfam" id="PF00669"/>
    </source>
</evidence>
<comment type="function">
    <text evidence="3">Flagellin is the subunit protein which polymerizes to form the filaments of bacterial flagella.</text>
</comment>
<keyword evidence="2 3" id="KW-0975">Bacterial flagellum</keyword>
<comment type="subcellular location">
    <subcellularLocation>
        <location evidence="3">Secreted</location>
    </subcellularLocation>
    <subcellularLocation>
        <location evidence="3">Bacterial flagellum</location>
    </subcellularLocation>
</comment>
<keyword evidence="3" id="KW-0964">Secreted</keyword>
<dbReference type="Pfam" id="PF00700">
    <property type="entry name" value="Flagellin_C"/>
    <property type="match status" value="1"/>
</dbReference>
<dbReference type="InterPro" id="IPR001029">
    <property type="entry name" value="Flagellin_N"/>
</dbReference>
<dbReference type="GO" id="GO:0009288">
    <property type="term" value="C:bacterial-type flagellum"/>
    <property type="evidence" value="ECO:0007669"/>
    <property type="project" value="UniProtKB-SubCell"/>
</dbReference>
<dbReference type="PRINTS" id="PR00207">
    <property type="entry name" value="FLAGELLIN"/>
</dbReference>
<dbReference type="Gene3D" id="1.20.1330.10">
    <property type="entry name" value="f41 fragment of flagellin, N-terminal domain"/>
    <property type="match status" value="2"/>
</dbReference>
<dbReference type="GO" id="GO:0005198">
    <property type="term" value="F:structural molecule activity"/>
    <property type="evidence" value="ECO:0007669"/>
    <property type="project" value="UniProtKB-UniRule"/>
</dbReference>
<dbReference type="GO" id="GO:0005576">
    <property type="term" value="C:extracellular region"/>
    <property type="evidence" value="ECO:0007669"/>
    <property type="project" value="UniProtKB-SubCell"/>
</dbReference>
<evidence type="ECO:0000256" key="3">
    <source>
        <dbReference type="RuleBase" id="RU362073"/>
    </source>
</evidence>
<reference evidence="6 7" key="1">
    <citation type="submission" date="2020-10" db="EMBL/GenBank/DDBJ databases">
        <title>Complete genome sequence of Paludibaculum fermentans P105T, a facultatively anaerobic acidobacterium capable of dissimilatory Fe(III) reduction.</title>
        <authorList>
            <person name="Dedysh S.N."/>
            <person name="Beletsky A.V."/>
            <person name="Kulichevskaya I.S."/>
            <person name="Mardanov A.V."/>
            <person name="Ravin N.V."/>
        </authorList>
    </citation>
    <scope>NUCLEOTIDE SEQUENCE [LARGE SCALE GENOMIC DNA]</scope>
    <source>
        <strain evidence="6 7">P105</strain>
    </source>
</reference>
<dbReference type="EMBL" id="CP063849">
    <property type="protein sequence ID" value="QOY85523.1"/>
    <property type="molecule type" value="Genomic_DNA"/>
</dbReference>